<dbReference type="EMBL" id="ON932081">
    <property type="protein sequence ID" value="UYA98867.1"/>
    <property type="molecule type" value="Genomic_DNA"/>
</dbReference>
<dbReference type="Proteomes" id="UP001164550">
    <property type="component" value="Segment"/>
</dbReference>
<evidence type="ECO:0000256" key="9">
    <source>
        <dbReference type="ARBA" id="ARBA00023219"/>
    </source>
</evidence>
<keyword evidence="12" id="KW-1185">Reference proteome</keyword>
<keyword evidence="7" id="KW-0118">Viral capsid assembly</keyword>
<keyword evidence="5" id="KW-1188">Viral release from host cell</keyword>
<organism evidence="11 12">
    <name type="scientific">Xanthomonas phage vB_Xar_IVIA-DoCa7</name>
    <dbReference type="NCBI Taxonomy" id="2975534"/>
    <lineage>
        <taxon>Viruses</taxon>
        <taxon>Duplodnaviria</taxon>
        <taxon>Heunggongvirae</taxon>
        <taxon>Uroviricota</taxon>
        <taxon>Caudoviricetes</taxon>
        <taxon>Autographivirales</taxon>
        <taxon>Autonotataviridae</taxon>
        <taxon>Paternavirus</taxon>
        <taxon>Paternavirus doca7</taxon>
    </lineage>
</organism>
<evidence type="ECO:0000256" key="7">
    <source>
        <dbReference type="ARBA" id="ARBA00022950"/>
    </source>
</evidence>
<sequence>MHKTTASQRWDKLDGSRKGLLYRCEKYSMWTIPKIFPPESYSQDTEALVHDWQSLGSQGVNHLANRLTVGLFPPSRPFFRLSPKLDKKRQMAGVPPEQIKQLDNGLSVVEKEASDVIDNKSLRTKLYDLNKHLLITGNALLVESKDSIRILGLRSYVVQRDNDGKVRELMIRERVHFDSLDKAARQFLDSMPGFKPDIKDECVNHYRWIKLTGGGYVEEQWVDNEMLPGAFTSKYTDQSLPYRAVTWDLASGQHYGTGLVEDNQGDFAALSALSKSTIQAAILSSQFKWIVNPMGMTAVEDFENSENGAVIAGSKDDVTPMAANLEAKLQTNLAVAEQYINRLGAAFMLQSAVTRNAERVTTVELRMNAEELEGALGGAYSRIAADVQLPMAHWCLKQVDRSVLGSQMEPTIVTGLAALSRMGDRDRLMALMQALQAVTNVPEDVRDRLRMGAWMSDIASAEGFARDTYILTDEEYEQKMINRQAEAQRLAIEQIMAKQAQQQEQPEQ</sequence>
<keyword evidence="4" id="KW-1162">Viral penetration into host cytoplasm</keyword>
<evidence type="ECO:0000256" key="1">
    <source>
        <dbReference type="ARBA" id="ARBA00003421"/>
    </source>
</evidence>
<keyword evidence="6" id="KW-0946">Virion</keyword>
<evidence type="ECO:0000256" key="4">
    <source>
        <dbReference type="ARBA" id="ARBA00022595"/>
    </source>
</evidence>
<keyword evidence="3" id="KW-1244">Viral short tail ejection system</keyword>
<protein>
    <recommendedName>
        <fullName evidence="13">Portal protein</fullName>
    </recommendedName>
</protein>
<dbReference type="GO" id="GO:0044423">
    <property type="term" value="C:virion component"/>
    <property type="evidence" value="ECO:0007669"/>
    <property type="project" value="UniProtKB-KW"/>
</dbReference>
<comment type="subcellular location">
    <subcellularLocation>
        <location evidence="2">Virion</location>
    </subcellularLocation>
</comment>
<proteinExistence type="predicted"/>
<dbReference type="GO" id="GO:0099002">
    <property type="term" value="P:symbiont genome ejection through host cell envelope, short tail mechanism"/>
    <property type="evidence" value="ECO:0007669"/>
    <property type="project" value="UniProtKB-KW"/>
</dbReference>
<comment type="function">
    <text evidence="1">Forms the portal vertex of the capsid. This portal plays critical roles in head assembly, genome packaging, neck/tail attachment, and genome ejection. The portal protein multimerizes as a single ring-shaped homododecamer arranged around a central channel.</text>
</comment>
<reference evidence="11" key="1">
    <citation type="submission" date="2022-07" db="EMBL/GenBank/DDBJ databases">
        <title>Comparative analysis of new lytic phages for the biological control of phytopathogenic Xanthomonas spp.</title>
        <authorList>
            <person name="Domingo-Calap M.L."/>
            <person name="Bernabeu-Gimeno M."/>
            <person name="Aure C.M."/>
            <person name="Marco-Noales E."/>
            <person name="Domingo-Calap P."/>
        </authorList>
    </citation>
    <scope>NUCLEOTIDE SEQUENCE</scope>
</reference>
<gene>
    <name evidence="11" type="ORF">IVIADoCa7_41</name>
</gene>
<dbReference type="InterPro" id="IPR020991">
    <property type="entry name" value="Connector_podovirus"/>
</dbReference>
<accession>A0A9X9JR29</accession>
<evidence type="ECO:0000256" key="10">
    <source>
        <dbReference type="ARBA" id="ARBA00023296"/>
    </source>
</evidence>
<keyword evidence="10" id="KW-1160">Virus entry into host cell</keyword>
<evidence type="ECO:0000256" key="8">
    <source>
        <dbReference type="ARBA" id="ARBA00023009"/>
    </source>
</evidence>
<name>A0A9X9JR29_9CAUD</name>
<evidence type="ECO:0000256" key="3">
    <source>
        <dbReference type="ARBA" id="ARBA00022470"/>
    </source>
</evidence>
<keyword evidence="9" id="KW-0231">Viral genome packaging</keyword>
<evidence type="ECO:0000256" key="2">
    <source>
        <dbReference type="ARBA" id="ARBA00004328"/>
    </source>
</evidence>
<evidence type="ECO:0000256" key="6">
    <source>
        <dbReference type="ARBA" id="ARBA00022844"/>
    </source>
</evidence>
<evidence type="ECO:0000313" key="11">
    <source>
        <dbReference type="EMBL" id="UYA98867.1"/>
    </source>
</evidence>
<keyword evidence="8" id="KW-1171">Viral genome ejection through host cell envelope</keyword>
<evidence type="ECO:0000313" key="12">
    <source>
        <dbReference type="Proteomes" id="UP001164550"/>
    </source>
</evidence>
<dbReference type="Pfam" id="PF12236">
    <property type="entry name" value="Head-tail_con"/>
    <property type="match status" value="1"/>
</dbReference>
<evidence type="ECO:0000256" key="5">
    <source>
        <dbReference type="ARBA" id="ARBA00022612"/>
    </source>
</evidence>
<evidence type="ECO:0008006" key="13">
    <source>
        <dbReference type="Google" id="ProtNLM"/>
    </source>
</evidence>